<comment type="caution">
    <text evidence="3">The sequence shown here is derived from an EMBL/GenBank/DDBJ whole genome shotgun (WGS) entry which is preliminary data.</text>
</comment>
<dbReference type="Gene3D" id="1.25.40.20">
    <property type="entry name" value="Ankyrin repeat-containing domain"/>
    <property type="match status" value="1"/>
</dbReference>
<protein>
    <submittedName>
        <fullName evidence="3">Uncharacterized protein</fullName>
    </submittedName>
</protein>
<dbReference type="Pfam" id="PF12796">
    <property type="entry name" value="Ank_2"/>
    <property type="match status" value="1"/>
</dbReference>
<feature type="compositionally biased region" description="Low complexity" evidence="1">
    <location>
        <begin position="617"/>
        <end position="627"/>
    </location>
</feature>
<dbReference type="Proteomes" id="UP001515480">
    <property type="component" value="Unassembled WGS sequence"/>
</dbReference>
<dbReference type="AlphaFoldDB" id="A0AB34JZ02"/>
<feature type="region of interest" description="Disordered" evidence="1">
    <location>
        <begin position="608"/>
        <end position="659"/>
    </location>
</feature>
<evidence type="ECO:0000256" key="2">
    <source>
        <dbReference type="SAM" id="SignalP"/>
    </source>
</evidence>
<gene>
    <name evidence="3" type="ORF">AB1Y20_015827</name>
</gene>
<feature type="compositionally biased region" description="Basic and acidic residues" evidence="1">
    <location>
        <begin position="422"/>
        <end position="435"/>
    </location>
</feature>
<feature type="chain" id="PRO_5044209746" evidence="2">
    <location>
        <begin position="18"/>
        <end position="712"/>
    </location>
</feature>
<accession>A0AB34JZ02</accession>
<feature type="region of interest" description="Disordered" evidence="1">
    <location>
        <begin position="422"/>
        <end position="441"/>
    </location>
</feature>
<evidence type="ECO:0000313" key="4">
    <source>
        <dbReference type="Proteomes" id="UP001515480"/>
    </source>
</evidence>
<reference evidence="3 4" key="1">
    <citation type="journal article" date="2024" name="Science">
        <title>Giant polyketide synthase enzymes in the biosynthesis of giant marine polyether toxins.</title>
        <authorList>
            <person name="Fallon T.R."/>
            <person name="Shende V.V."/>
            <person name="Wierzbicki I.H."/>
            <person name="Pendleton A.L."/>
            <person name="Watervoot N.F."/>
            <person name="Auber R.P."/>
            <person name="Gonzalez D.J."/>
            <person name="Wisecaver J.H."/>
            <person name="Moore B.S."/>
        </authorList>
    </citation>
    <scope>NUCLEOTIDE SEQUENCE [LARGE SCALE GENOMIC DNA]</scope>
    <source>
        <strain evidence="3 4">12B1</strain>
    </source>
</reference>
<name>A0AB34JZ02_PRYPA</name>
<dbReference type="EMBL" id="JBGBPQ010000003">
    <property type="protein sequence ID" value="KAL1527145.1"/>
    <property type="molecule type" value="Genomic_DNA"/>
</dbReference>
<dbReference type="InterPro" id="IPR036770">
    <property type="entry name" value="Ankyrin_rpt-contain_sf"/>
</dbReference>
<proteinExistence type="predicted"/>
<sequence>MPGLGLCLSSLWDVLAAARRRLGTLEPTSAQVLEGYVLPETRGACCSFVSFVRSVHRSTELQLHAEPHRHAELHRRSDAPLLRPVGVASVYVCHVASSPFSDLLFSLESFISQQPEHAHAYFWVEMLSRNLHEGSANRPRAYAEWAGEVKQQLGGVTHLCVVATPAARPAFLSRRWCLWEVYCALSSGAEVTLCTRAADRHGAESTADPTTSAPLDSFSLVEAQATDEADHRFILVAAKARPGGVSAVDELLRGFMLGHQLCLLSALPESTHSLALCQKLLQRGASGAVRTTHTHTDLQGERRCRSHCLLHAVYAGSVETVQLLLSHKETAALLNARDASGTTPLHAACEARSHPQRLLTLMARHRAVGMALAVMLIKRGASVSASDARGQLAIGRVRPEQESALVPASLRGELERFLDRASQRTRAERGRRGEARVSAGAPSPREPLAVCVLPALARWELSAGLHVGNTSVEHADGSCDVCLYCSAVSGADLGAYVQAVKFFVSITSSPRAVPVERVVETFHAPFEHKLKMWSPAMMSVQIVWRQLANLGPSLRVQHAVELRPVTNQGRSDVFENNQMGRYTCSHVVQVPYIGLEAPGKHIDMAASFRRSPRPVRHSSPVRSAAPRRSPPASPRLESTSRRSFPAHDIDAPSPQPNIVCSTQRNGRGYREVAIASPSKRFGVVDVSAWAAGHEVLGAQQQYCITEVLGSTA</sequence>
<dbReference type="InterPro" id="IPR002110">
    <property type="entry name" value="Ankyrin_rpt"/>
</dbReference>
<evidence type="ECO:0000256" key="1">
    <source>
        <dbReference type="SAM" id="MobiDB-lite"/>
    </source>
</evidence>
<keyword evidence="4" id="KW-1185">Reference proteome</keyword>
<keyword evidence="2" id="KW-0732">Signal</keyword>
<feature type="signal peptide" evidence="2">
    <location>
        <begin position="1"/>
        <end position="17"/>
    </location>
</feature>
<dbReference type="SUPFAM" id="SSF48403">
    <property type="entry name" value="Ankyrin repeat"/>
    <property type="match status" value="1"/>
</dbReference>
<organism evidence="3 4">
    <name type="scientific">Prymnesium parvum</name>
    <name type="common">Toxic golden alga</name>
    <dbReference type="NCBI Taxonomy" id="97485"/>
    <lineage>
        <taxon>Eukaryota</taxon>
        <taxon>Haptista</taxon>
        <taxon>Haptophyta</taxon>
        <taxon>Prymnesiophyceae</taxon>
        <taxon>Prymnesiales</taxon>
        <taxon>Prymnesiaceae</taxon>
        <taxon>Prymnesium</taxon>
    </lineage>
</organism>
<evidence type="ECO:0000313" key="3">
    <source>
        <dbReference type="EMBL" id="KAL1527145.1"/>
    </source>
</evidence>